<feature type="transmembrane region" description="Helical" evidence="1">
    <location>
        <begin position="12"/>
        <end position="34"/>
    </location>
</feature>
<organism evidence="2 3">
    <name type="scientific">Saponaria officinalis</name>
    <name type="common">Common soapwort</name>
    <name type="synonym">Lychnis saponaria</name>
    <dbReference type="NCBI Taxonomy" id="3572"/>
    <lineage>
        <taxon>Eukaryota</taxon>
        <taxon>Viridiplantae</taxon>
        <taxon>Streptophyta</taxon>
        <taxon>Embryophyta</taxon>
        <taxon>Tracheophyta</taxon>
        <taxon>Spermatophyta</taxon>
        <taxon>Magnoliopsida</taxon>
        <taxon>eudicotyledons</taxon>
        <taxon>Gunneridae</taxon>
        <taxon>Pentapetalae</taxon>
        <taxon>Caryophyllales</taxon>
        <taxon>Caryophyllaceae</taxon>
        <taxon>Caryophylleae</taxon>
        <taxon>Saponaria</taxon>
    </lineage>
</organism>
<name>A0AAW1HCI1_SAPOF</name>
<keyword evidence="1" id="KW-1133">Transmembrane helix</keyword>
<dbReference type="AlphaFoldDB" id="A0AAW1HCI1"/>
<comment type="caution">
    <text evidence="2">The sequence shown here is derived from an EMBL/GenBank/DDBJ whole genome shotgun (WGS) entry which is preliminary data.</text>
</comment>
<proteinExistence type="predicted"/>
<accession>A0AAW1HCI1</accession>
<sequence>MFMCYPSSPKKLAMTVGCFLFGVSLFAIGGHYAYKNIAPQQARTRARDQFVKDFLAKKYGYDWSKPDPYRRRRH</sequence>
<gene>
    <name evidence="2" type="ORF">RND81_12G189000</name>
</gene>
<dbReference type="EMBL" id="JBDFQZ010000012">
    <property type="protein sequence ID" value="KAK9673780.1"/>
    <property type="molecule type" value="Genomic_DNA"/>
</dbReference>
<evidence type="ECO:0000313" key="2">
    <source>
        <dbReference type="EMBL" id="KAK9673780.1"/>
    </source>
</evidence>
<protein>
    <submittedName>
        <fullName evidence="2">Uncharacterized protein</fullName>
    </submittedName>
</protein>
<reference evidence="2" key="1">
    <citation type="submission" date="2024-03" db="EMBL/GenBank/DDBJ databases">
        <title>WGS assembly of Saponaria officinalis var. Norfolk2.</title>
        <authorList>
            <person name="Jenkins J."/>
            <person name="Shu S."/>
            <person name="Grimwood J."/>
            <person name="Barry K."/>
            <person name="Goodstein D."/>
            <person name="Schmutz J."/>
            <person name="Leebens-Mack J."/>
            <person name="Osbourn A."/>
        </authorList>
    </citation>
    <scope>NUCLEOTIDE SEQUENCE [LARGE SCALE GENOMIC DNA]</scope>
    <source>
        <strain evidence="2">JIC</strain>
    </source>
</reference>
<keyword evidence="3" id="KW-1185">Reference proteome</keyword>
<keyword evidence="1" id="KW-0472">Membrane</keyword>
<dbReference type="Proteomes" id="UP001443914">
    <property type="component" value="Unassembled WGS sequence"/>
</dbReference>
<evidence type="ECO:0000256" key="1">
    <source>
        <dbReference type="SAM" id="Phobius"/>
    </source>
</evidence>
<keyword evidence="1" id="KW-0812">Transmembrane</keyword>
<evidence type="ECO:0000313" key="3">
    <source>
        <dbReference type="Proteomes" id="UP001443914"/>
    </source>
</evidence>